<keyword evidence="7" id="KW-0067">ATP-binding</keyword>
<dbReference type="Gene3D" id="3.60.10.10">
    <property type="entry name" value="Endonuclease/exonuclease/phosphatase"/>
    <property type="match status" value="1"/>
</dbReference>
<keyword evidence="8" id="KW-0460">Magnesium</keyword>
<dbReference type="Pfam" id="PF13563">
    <property type="entry name" value="2_5_RNA_ligase2"/>
    <property type="match status" value="1"/>
</dbReference>
<keyword evidence="6" id="KW-0547">Nucleotide-binding</keyword>
<evidence type="ECO:0000259" key="11">
    <source>
        <dbReference type="Pfam" id="PF04928"/>
    </source>
</evidence>
<evidence type="ECO:0000259" key="10">
    <source>
        <dbReference type="Pfam" id="PF04457"/>
    </source>
</evidence>
<dbReference type="InterPro" id="IPR005135">
    <property type="entry name" value="Endo/exonuclease/phosphatase"/>
</dbReference>
<keyword evidence="13" id="KW-0378">Hydrolase</keyword>
<keyword evidence="14" id="KW-1185">Reference proteome</keyword>
<evidence type="ECO:0000313" key="14">
    <source>
        <dbReference type="Proteomes" id="UP000218785"/>
    </source>
</evidence>
<dbReference type="InterPro" id="IPR007012">
    <property type="entry name" value="PolA_pol_cen_dom"/>
</dbReference>
<gene>
    <name evidence="13" type="primary">thpR</name>
    <name evidence="13" type="ORF">NIES37_33540</name>
</gene>
<dbReference type="InterPro" id="IPR009097">
    <property type="entry name" value="Cyclic_Pdiesterase"/>
</dbReference>
<dbReference type="InterPro" id="IPR048840">
    <property type="entry name" value="PolA_pol_NTPase"/>
</dbReference>
<dbReference type="Pfam" id="PF03372">
    <property type="entry name" value="Exo_endo_phos"/>
    <property type="match status" value="1"/>
</dbReference>
<feature type="domain" description="Poly(A) polymerase central" evidence="11">
    <location>
        <begin position="809"/>
        <end position="945"/>
    </location>
</feature>
<accession>A0A1Z4N0W9</accession>
<dbReference type="GO" id="GO:0016787">
    <property type="term" value="F:hydrolase activity"/>
    <property type="evidence" value="ECO:0007669"/>
    <property type="project" value="UniProtKB-KW"/>
</dbReference>
<dbReference type="EMBL" id="AP018248">
    <property type="protein sequence ID" value="BAY99372.1"/>
    <property type="molecule type" value="Genomic_DNA"/>
</dbReference>
<evidence type="ECO:0000256" key="6">
    <source>
        <dbReference type="ARBA" id="ARBA00022741"/>
    </source>
</evidence>
<keyword evidence="4" id="KW-0808">Transferase</keyword>
<dbReference type="GO" id="GO:0006397">
    <property type="term" value="P:mRNA processing"/>
    <property type="evidence" value="ECO:0007669"/>
    <property type="project" value="UniProtKB-KW"/>
</dbReference>
<name>A0A1Z4N0W9_9CYAN</name>
<evidence type="ECO:0000256" key="8">
    <source>
        <dbReference type="ARBA" id="ARBA00022842"/>
    </source>
</evidence>
<dbReference type="Proteomes" id="UP000218785">
    <property type="component" value="Chromosome"/>
</dbReference>
<dbReference type="SUPFAM" id="SSF55144">
    <property type="entry name" value="LigT-like"/>
    <property type="match status" value="1"/>
</dbReference>
<sequence>MYYKSNTLKTYGKSICSPSSQSNSVQVANVNLLICLISSRNYLITEKGKMSKSEKKKMATSREVYHRIIWDVRLKSSAFVVGYQERLASTGIREKPLTQWATDGDIPWHRIRYIRCQDVVVWDREQHLDLISSGELPAAAWKSETRENTGEKVITVLDSTAIFTPRPVYKYDIQGWQINTQKAAAINLETLTIASFNVLCDLYDKEKIATEKRLPAIVEQLRQCNADIIAIQEATPALVELLLSQTWVRNYYISESSTAEKVRPYGNLLLSRLPFTLVEHQFSGHKRVLVGSCEINGQLLHIAVVHLTSDYAQNALEKRQHQLSTIVAYLQTLPGNSLIAGDFNTRGNEQEEILMGAGYIDIWQQLHPDAAGYTFDPQRNALAALMSLTGIPVRLDRILLLNPNHDWQAQSINLFACEPIADTEGKIYPSDHFGLRAVLRAKTQGETETGLSTQKPVFLNPSDVSPLSTVRPVYQSAVVVIPPDNVLPAIQAIRERYDARVERWMAHINLLYGFLPESYFAEAVEIIAPALAQLQPFQITLTDFQTFTHRKSSTAWLRPVVQPENALHELQKVLQNLFPQCNEQSSKTKAGFTPHLSVGQFPSPEAALAELPQWHPVSFTVDSIALISRRGDEPFVVRHIIYLGGSRVTHSSELGKLVNNLEPELTPAQQLQRDTVLEVVTQACAECLGFQPSLQLLGSARLGVQSPDSDLDAVCVIPTYLSGEAFLVSVQERLQGLCQTQLVLDARVPVLRLQLEGISLDLLYARAENYQLARKNPQNLDPISLKAIVGCWEADLIAEVVSKYVSLDTFRQLLRAVRAWAKARDIYGNAWGFLGGFSWALLCAFCCKFDKKSELSLEKLLANFFQILHHHDWQQVVALTNVGRQYQVQSPRDWLPVVTSIEPCQNTARNVTRSTAQIMQSEFARGATLTEQILAGEQKWTALFEPIELNQESEIFLILKVSNQDEHELEKSCGILAGYIIGLIIQLEQLGIFVRPWTGIQKMQNTARLVLGLHLAADYQSTTVEQLARDFLSQLNFQNTSFEVMIFHDSSLITDKNSSMNWML</sequence>
<dbReference type="SUPFAM" id="SSF81301">
    <property type="entry name" value="Nucleotidyltransferase"/>
    <property type="match status" value="1"/>
</dbReference>
<keyword evidence="5" id="KW-0479">Metal-binding</keyword>
<dbReference type="Gene3D" id="1.10.1410.10">
    <property type="match status" value="1"/>
</dbReference>
<dbReference type="CDD" id="cd09080">
    <property type="entry name" value="TDP2"/>
    <property type="match status" value="1"/>
</dbReference>
<evidence type="ECO:0000313" key="13">
    <source>
        <dbReference type="EMBL" id="BAY99372.1"/>
    </source>
</evidence>
<feature type="domain" description="Poly(A) polymerase nucleotidyltransferase" evidence="12">
    <location>
        <begin position="697"/>
        <end position="772"/>
    </location>
</feature>
<dbReference type="InterPro" id="IPR036691">
    <property type="entry name" value="Endo/exonu/phosph_ase_sf"/>
</dbReference>
<feature type="domain" description="MJ1316 RNA cyclic group end recognition" evidence="10">
    <location>
        <begin position="58"/>
        <end position="124"/>
    </location>
</feature>
<organism evidence="13 14">
    <name type="scientific">Tolypothrix tenuis PCC 7101</name>
    <dbReference type="NCBI Taxonomy" id="231146"/>
    <lineage>
        <taxon>Bacteria</taxon>
        <taxon>Bacillati</taxon>
        <taxon>Cyanobacteriota</taxon>
        <taxon>Cyanophyceae</taxon>
        <taxon>Nostocales</taxon>
        <taxon>Tolypothrichaceae</taxon>
        <taxon>Tolypothrix</taxon>
    </lineage>
</organism>
<evidence type="ECO:0000256" key="7">
    <source>
        <dbReference type="ARBA" id="ARBA00022840"/>
    </source>
</evidence>
<evidence type="ECO:0000256" key="4">
    <source>
        <dbReference type="ARBA" id="ARBA00022679"/>
    </source>
</evidence>
<reference evidence="13 14" key="1">
    <citation type="submission" date="2017-06" db="EMBL/GenBank/DDBJ databases">
        <title>Genome sequencing of cyanobaciteial culture collection at National Institute for Environmental Studies (NIES).</title>
        <authorList>
            <person name="Hirose Y."/>
            <person name="Shimura Y."/>
            <person name="Fujisawa T."/>
            <person name="Nakamura Y."/>
            <person name="Kawachi M."/>
        </authorList>
    </citation>
    <scope>NUCLEOTIDE SEQUENCE [LARGE SCALE GENOMIC DNA]</scope>
    <source>
        <strain evidence="13 14">NIES-37</strain>
    </source>
</reference>
<dbReference type="KEGG" id="ttq:NIES37_33540"/>
<dbReference type="AlphaFoldDB" id="A0A1Z4N0W9"/>
<feature type="domain" description="Endonuclease/exonuclease/phosphatase" evidence="9">
    <location>
        <begin position="194"/>
        <end position="368"/>
    </location>
</feature>
<evidence type="ECO:0000256" key="2">
    <source>
        <dbReference type="ARBA" id="ARBA00001946"/>
    </source>
</evidence>
<dbReference type="EC" id="3.1.4.-" evidence="13"/>
<dbReference type="GO" id="GO:1990817">
    <property type="term" value="F:poly(A) RNA polymerase activity"/>
    <property type="evidence" value="ECO:0007669"/>
    <property type="project" value="InterPro"/>
</dbReference>
<evidence type="ECO:0000256" key="1">
    <source>
        <dbReference type="ARBA" id="ARBA00001936"/>
    </source>
</evidence>
<evidence type="ECO:0000259" key="12">
    <source>
        <dbReference type="Pfam" id="PF20750"/>
    </source>
</evidence>
<dbReference type="GO" id="GO:0046872">
    <property type="term" value="F:metal ion binding"/>
    <property type="evidence" value="ECO:0007669"/>
    <property type="project" value="UniProtKB-KW"/>
</dbReference>
<comment type="cofactor">
    <cofactor evidence="1">
        <name>Mn(2+)</name>
        <dbReference type="ChEBI" id="CHEBI:29035"/>
    </cofactor>
</comment>
<dbReference type="Pfam" id="PF20750">
    <property type="entry name" value="PAP_NTPase"/>
    <property type="match status" value="1"/>
</dbReference>
<keyword evidence="3" id="KW-0507">mRNA processing</keyword>
<dbReference type="GO" id="GO:0005524">
    <property type="term" value="F:ATP binding"/>
    <property type="evidence" value="ECO:0007669"/>
    <property type="project" value="UniProtKB-KW"/>
</dbReference>
<dbReference type="Pfam" id="PF04457">
    <property type="entry name" value="MJ1316"/>
    <property type="match status" value="1"/>
</dbReference>
<protein>
    <submittedName>
        <fullName evidence="13">RNA 2',3'-cyclic phosphodiesterase</fullName>
        <ecNumber evidence="13">3.1.4.-</ecNumber>
    </submittedName>
</protein>
<proteinExistence type="predicted"/>
<dbReference type="Gene3D" id="3.30.460.10">
    <property type="entry name" value="Beta Polymerase, domain 2"/>
    <property type="match status" value="1"/>
</dbReference>
<dbReference type="PANTHER" id="PTHR10682">
    <property type="entry name" value="POLY A POLYMERASE"/>
    <property type="match status" value="1"/>
</dbReference>
<comment type="cofactor">
    <cofactor evidence="2">
        <name>Mg(2+)</name>
        <dbReference type="ChEBI" id="CHEBI:18420"/>
    </cofactor>
</comment>
<evidence type="ECO:0000256" key="5">
    <source>
        <dbReference type="ARBA" id="ARBA00022723"/>
    </source>
</evidence>
<dbReference type="PANTHER" id="PTHR10682:SF10">
    <property type="entry name" value="POLYNUCLEOTIDE ADENYLYLTRANSFERASE"/>
    <property type="match status" value="1"/>
</dbReference>
<dbReference type="InterPro" id="IPR043519">
    <property type="entry name" value="NT_sf"/>
</dbReference>
<dbReference type="SUPFAM" id="SSF56219">
    <property type="entry name" value="DNase I-like"/>
    <property type="match status" value="1"/>
</dbReference>
<dbReference type="Pfam" id="PF04928">
    <property type="entry name" value="PAP_central"/>
    <property type="match status" value="1"/>
</dbReference>
<dbReference type="SUPFAM" id="SSF81631">
    <property type="entry name" value="PAP/OAS1 substrate-binding domain"/>
    <property type="match status" value="1"/>
</dbReference>
<dbReference type="InterPro" id="IPR040459">
    <property type="entry name" value="MJ1316"/>
</dbReference>
<evidence type="ECO:0000259" key="9">
    <source>
        <dbReference type="Pfam" id="PF03372"/>
    </source>
</evidence>
<dbReference type="Gene3D" id="3.90.1140.10">
    <property type="entry name" value="Cyclic phosphodiesterase"/>
    <property type="match status" value="1"/>
</dbReference>
<evidence type="ECO:0000256" key="3">
    <source>
        <dbReference type="ARBA" id="ARBA00022664"/>
    </source>
</evidence>